<evidence type="ECO:0000256" key="3">
    <source>
        <dbReference type="ARBA" id="ARBA00022448"/>
    </source>
</evidence>
<reference evidence="11 12" key="1">
    <citation type="submission" date="2020-08" db="EMBL/GenBank/DDBJ databases">
        <title>Genomic Encyclopedia of Type Strains, Phase IV (KMG-IV): sequencing the most valuable type-strain genomes for metagenomic binning, comparative biology and taxonomic classification.</title>
        <authorList>
            <person name="Goeker M."/>
        </authorList>
    </citation>
    <scope>NUCLEOTIDE SEQUENCE [LARGE SCALE GENOMIC DNA]</scope>
    <source>
        <strain evidence="11 12">DSM 104969</strain>
    </source>
</reference>
<organism evidence="11 12">
    <name type="scientific">Dysgonomonas hofstadii</name>
    <dbReference type="NCBI Taxonomy" id="637886"/>
    <lineage>
        <taxon>Bacteria</taxon>
        <taxon>Pseudomonadati</taxon>
        <taxon>Bacteroidota</taxon>
        <taxon>Bacteroidia</taxon>
        <taxon>Bacteroidales</taxon>
        <taxon>Dysgonomonadaceae</taxon>
        <taxon>Dysgonomonas</taxon>
    </lineage>
</organism>
<evidence type="ECO:0000256" key="1">
    <source>
        <dbReference type="ARBA" id="ARBA00004383"/>
    </source>
</evidence>
<dbReference type="Pfam" id="PF03544">
    <property type="entry name" value="TonB_C"/>
    <property type="match status" value="1"/>
</dbReference>
<keyword evidence="9" id="KW-0472">Membrane</keyword>
<gene>
    <name evidence="11" type="ORF">GGR21_001422</name>
</gene>
<accession>A0A840CLH9</accession>
<evidence type="ECO:0000259" key="10">
    <source>
        <dbReference type="Pfam" id="PF03544"/>
    </source>
</evidence>
<evidence type="ECO:0000313" key="12">
    <source>
        <dbReference type="Proteomes" id="UP000555103"/>
    </source>
</evidence>
<sequence>MKSLLLLFLLNTSFNTDSLIVDLGIKPDSVTLQNQITLEELKAHKEEVREKPFIPINTEIQPQFPGGDSIMQRYVRRNIKYPKLFIKDKKQGDVVIRFAVMKKGNIPDKHIKIMKGTDEDINKEVIRIIKKMPKWAPGKTGGMVVPFYMTLTFSFFISEDGSKEVEVYRSKPF</sequence>
<dbReference type="InterPro" id="IPR006260">
    <property type="entry name" value="TonB/TolA_C"/>
</dbReference>
<dbReference type="SUPFAM" id="SSF74653">
    <property type="entry name" value="TolA/TonB C-terminal domain"/>
    <property type="match status" value="1"/>
</dbReference>
<evidence type="ECO:0000256" key="5">
    <source>
        <dbReference type="ARBA" id="ARBA00022519"/>
    </source>
</evidence>
<keyword evidence="3" id="KW-0813">Transport</keyword>
<evidence type="ECO:0000256" key="8">
    <source>
        <dbReference type="ARBA" id="ARBA00022989"/>
    </source>
</evidence>
<dbReference type="AlphaFoldDB" id="A0A840CLH9"/>
<proteinExistence type="inferred from homology"/>
<dbReference type="InterPro" id="IPR051045">
    <property type="entry name" value="TonB-dependent_transducer"/>
</dbReference>
<name>A0A840CLH9_9BACT</name>
<dbReference type="Gene3D" id="3.30.1150.10">
    <property type="match status" value="1"/>
</dbReference>
<dbReference type="GO" id="GO:0031992">
    <property type="term" value="F:energy transducer activity"/>
    <property type="evidence" value="ECO:0007669"/>
    <property type="project" value="TreeGrafter"/>
</dbReference>
<comment type="similarity">
    <text evidence="2">Belongs to the TonB family.</text>
</comment>
<evidence type="ECO:0000256" key="4">
    <source>
        <dbReference type="ARBA" id="ARBA00022475"/>
    </source>
</evidence>
<keyword evidence="7" id="KW-0653">Protein transport</keyword>
<evidence type="ECO:0000256" key="9">
    <source>
        <dbReference type="ARBA" id="ARBA00023136"/>
    </source>
</evidence>
<comment type="subcellular location">
    <subcellularLocation>
        <location evidence="1">Cell inner membrane</location>
        <topology evidence="1">Single-pass membrane protein</topology>
        <orientation evidence="1">Periplasmic side</orientation>
    </subcellularLocation>
</comment>
<protein>
    <submittedName>
        <fullName evidence="11">TonB family protein</fullName>
    </submittedName>
</protein>
<keyword evidence="8" id="KW-1133">Transmembrane helix</keyword>
<evidence type="ECO:0000313" key="11">
    <source>
        <dbReference type="EMBL" id="MBB4035529.1"/>
    </source>
</evidence>
<dbReference type="GO" id="GO:0015031">
    <property type="term" value="P:protein transport"/>
    <property type="evidence" value="ECO:0007669"/>
    <property type="project" value="UniProtKB-KW"/>
</dbReference>
<keyword evidence="12" id="KW-1185">Reference proteome</keyword>
<feature type="domain" description="TonB C-terminal" evidence="10">
    <location>
        <begin position="78"/>
        <end position="155"/>
    </location>
</feature>
<dbReference type="PANTHER" id="PTHR33446:SF2">
    <property type="entry name" value="PROTEIN TONB"/>
    <property type="match status" value="1"/>
</dbReference>
<comment type="caution">
    <text evidence="11">The sequence shown here is derived from an EMBL/GenBank/DDBJ whole genome shotgun (WGS) entry which is preliminary data.</text>
</comment>
<dbReference type="InterPro" id="IPR037682">
    <property type="entry name" value="TonB_C"/>
</dbReference>
<dbReference type="RefSeq" id="WP_183306464.1">
    <property type="nucleotide sequence ID" value="NZ_JACIEP010000004.1"/>
</dbReference>
<keyword evidence="5" id="KW-0997">Cell inner membrane</keyword>
<evidence type="ECO:0000256" key="7">
    <source>
        <dbReference type="ARBA" id="ARBA00022927"/>
    </source>
</evidence>
<dbReference type="GO" id="GO:0098797">
    <property type="term" value="C:plasma membrane protein complex"/>
    <property type="evidence" value="ECO:0007669"/>
    <property type="project" value="TreeGrafter"/>
</dbReference>
<keyword evidence="4" id="KW-1003">Cell membrane</keyword>
<keyword evidence="6" id="KW-0812">Transmembrane</keyword>
<dbReference type="EMBL" id="JACIEP010000004">
    <property type="protein sequence ID" value="MBB4035529.1"/>
    <property type="molecule type" value="Genomic_DNA"/>
</dbReference>
<evidence type="ECO:0000256" key="2">
    <source>
        <dbReference type="ARBA" id="ARBA00006555"/>
    </source>
</evidence>
<evidence type="ECO:0000256" key="6">
    <source>
        <dbReference type="ARBA" id="ARBA00022692"/>
    </source>
</evidence>
<dbReference type="NCBIfam" id="TIGR01352">
    <property type="entry name" value="tonB_Cterm"/>
    <property type="match status" value="1"/>
</dbReference>
<dbReference type="PANTHER" id="PTHR33446">
    <property type="entry name" value="PROTEIN TONB-RELATED"/>
    <property type="match status" value="1"/>
</dbReference>
<dbReference type="Proteomes" id="UP000555103">
    <property type="component" value="Unassembled WGS sequence"/>
</dbReference>
<dbReference type="GO" id="GO:0055085">
    <property type="term" value="P:transmembrane transport"/>
    <property type="evidence" value="ECO:0007669"/>
    <property type="project" value="InterPro"/>
</dbReference>